<evidence type="ECO:0000256" key="4">
    <source>
        <dbReference type="ARBA" id="ARBA00022695"/>
    </source>
</evidence>
<feature type="compositionally biased region" description="Low complexity" evidence="7">
    <location>
        <begin position="1642"/>
        <end position="1655"/>
    </location>
</feature>
<keyword evidence="4 6" id="KW-0548">Nucleotidyltransferase</keyword>
<dbReference type="InterPro" id="IPR000722">
    <property type="entry name" value="RNA_pol_asu"/>
</dbReference>
<feature type="compositionally biased region" description="Polar residues" evidence="7">
    <location>
        <begin position="1656"/>
        <end position="1694"/>
    </location>
</feature>
<evidence type="ECO:0000256" key="1">
    <source>
        <dbReference type="ARBA" id="ARBA00006460"/>
    </source>
</evidence>
<dbReference type="InterPro" id="IPR007075">
    <property type="entry name" value="RNA_pol_Rpb1_6"/>
</dbReference>
<dbReference type="InterPro" id="IPR038120">
    <property type="entry name" value="Rpb1_funnel_sf"/>
</dbReference>
<dbReference type="InterPro" id="IPR042102">
    <property type="entry name" value="RNA_pol_Rpb1_3_sf"/>
</dbReference>
<evidence type="ECO:0000313" key="10">
    <source>
        <dbReference type="Proteomes" id="UP000009168"/>
    </source>
</evidence>
<dbReference type="EC" id="2.7.7.6" evidence="6"/>
<dbReference type="Proteomes" id="UP000009168">
    <property type="component" value="Unassembled WGS sequence"/>
</dbReference>
<dbReference type="GO" id="GO:0003677">
    <property type="term" value="F:DNA binding"/>
    <property type="evidence" value="ECO:0007669"/>
    <property type="project" value="InterPro"/>
</dbReference>
<dbReference type="FunCoup" id="I7MHL5">
    <property type="interactions" value="457"/>
</dbReference>
<dbReference type="InterPro" id="IPR007066">
    <property type="entry name" value="RNA_pol_Rpb1_3"/>
</dbReference>
<dbReference type="InterPro" id="IPR007080">
    <property type="entry name" value="RNA_pol_Rpb1_1"/>
</dbReference>
<feature type="region of interest" description="Disordered" evidence="7">
    <location>
        <begin position="1542"/>
        <end position="1564"/>
    </location>
</feature>
<dbReference type="FunFam" id="1.10.274.100:FF:000001">
    <property type="entry name" value="DNA-directed RNA polymerase subunit"/>
    <property type="match status" value="1"/>
</dbReference>
<dbReference type="CDD" id="cd02733">
    <property type="entry name" value="RNAP_II_RPB1_N"/>
    <property type="match status" value="1"/>
</dbReference>
<dbReference type="Pfam" id="PF00623">
    <property type="entry name" value="RNA_pol_Rpb1_2"/>
    <property type="match status" value="1"/>
</dbReference>
<dbReference type="SUPFAM" id="SSF64484">
    <property type="entry name" value="beta and beta-prime subunits of DNA dependent RNA-polymerase"/>
    <property type="match status" value="1"/>
</dbReference>
<evidence type="ECO:0000313" key="9">
    <source>
        <dbReference type="EMBL" id="EAR87673.2"/>
    </source>
</evidence>
<evidence type="ECO:0000256" key="2">
    <source>
        <dbReference type="ARBA" id="ARBA00022478"/>
    </source>
</evidence>
<reference evidence="10" key="1">
    <citation type="journal article" date="2006" name="PLoS Biol.">
        <title>Macronuclear genome sequence of the ciliate Tetrahymena thermophila, a model eukaryote.</title>
        <authorList>
            <person name="Eisen J.A."/>
            <person name="Coyne R.S."/>
            <person name="Wu M."/>
            <person name="Wu D."/>
            <person name="Thiagarajan M."/>
            <person name="Wortman J.R."/>
            <person name="Badger J.H."/>
            <person name="Ren Q."/>
            <person name="Amedeo P."/>
            <person name="Jones K.M."/>
            <person name="Tallon L.J."/>
            <person name="Delcher A.L."/>
            <person name="Salzberg S.L."/>
            <person name="Silva J.C."/>
            <person name="Haas B.J."/>
            <person name="Majoros W.H."/>
            <person name="Farzad M."/>
            <person name="Carlton J.M."/>
            <person name="Smith R.K. Jr."/>
            <person name="Garg J."/>
            <person name="Pearlman R.E."/>
            <person name="Karrer K.M."/>
            <person name="Sun L."/>
            <person name="Manning G."/>
            <person name="Elde N.C."/>
            <person name="Turkewitz A.P."/>
            <person name="Asai D.J."/>
            <person name="Wilkes D.E."/>
            <person name="Wang Y."/>
            <person name="Cai H."/>
            <person name="Collins K."/>
            <person name="Stewart B.A."/>
            <person name="Lee S.R."/>
            <person name="Wilamowska K."/>
            <person name="Weinberg Z."/>
            <person name="Ruzzo W.L."/>
            <person name="Wloga D."/>
            <person name="Gaertig J."/>
            <person name="Frankel J."/>
            <person name="Tsao C.-C."/>
            <person name="Gorovsky M.A."/>
            <person name="Keeling P.J."/>
            <person name="Waller R.F."/>
            <person name="Patron N.J."/>
            <person name="Cherry J.M."/>
            <person name="Stover N.A."/>
            <person name="Krieger C.J."/>
            <person name="del Toro C."/>
            <person name="Ryder H.F."/>
            <person name="Williamson S.C."/>
            <person name="Barbeau R.A."/>
            <person name="Hamilton E.P."/>
            <person name="Orias E."/>
        </authorList>
    </citation>
    <scope>NUCLEOTIDE SEQUENCE [LARGE SCALE GENOMIC DNA]</scope>
    <source>
        <strain evidence="10">SB210</strain>
    </source>
</reference>
<dbReference type="CDD" id="cd02584">
    <property type="entry name" value="RNAP_II_Rpb1_C"/>
    <property type="match status" value="1"/>
</dbReference>
<dbReference type="OrthoDB" id="270392at2759"/>
<dbReference type="SMART" id="SM00663">
    <property type="entry name" value="RPOLA_N"/>
    <property type="match status" value="1"/>
</dbReference>
<feature type="domain" description="RNA polymerase N-terminal" evidence="8">
    <location>
        <begin position="236"/>
        <end position="537"/>
    </location>
</feature>
<protein>
    <recommendedName>
        <fullName evidence="6">DNA-directed RNA polymerase subunit</fullName>
        <ecNumber evidence="6">2.7.7.6</ecNumber>
    </recommendedName>
</protein>
<feature type="compositionally biased region" description="Polar residues" evidence="7">
    <location>
        <begin position="1602"/>
        <end position="1626"/>
    </location>
</feature>
<dbReference type="eggNOG" id="KOG0260">
    <property type="taxonomic scope" value="Eukaryota"/>
</dbReference>
<dbReference type="PANTHER" id="PTHR19376">
    <property type="entry name" value="DNA-DIRECTED RNA POLYMERASE"/>
    <property type="match status" value="1"/>
</dbReference>
<dbReference type="FunFam" id="2.40.40.20:FF:000019">
    <property type="entry name" value="DNA-directed RNA polymerase II subunit RPB1"/>
    <property type="match status" value="1"/>
</dbReference>
<dbReference type="InterPro" id="IPR007081">
    <property type="entry name" value="RNA_pol_Rpb1_5"/>
</dbReference>
<keyword evidence="3 6" id="KW-0808">Transferase</keyword>
<dbReference type="Gene3D" id="2.40.40.20">
    <property type="match status" value="1"/>
</dbReference>
<dbReference type="Gene3D" id="1.10.274.100">
    <property type="entry name" value="RNA polymerase Rpb1, domain 3"/>
    <property type="match status" value="1"/>
</dbReference>
<dbReference type="GO" id="GO:0003899">
    <property type="term" value="F:DNA-directed RNA polymerase activity"/>
    <property type="evidence" value="ECO:0007669"/>
    <property type="project" value="UniProtKB-EC"/>
</dbReference>
<feature type="compositionally biased region" description="Polar residues" evidence="7">
    <location>
        <begin position="1719"/>
        <end position="1735"/>
    </location>
</feature>
<dbReference type="InterPro" id="IPR044893">
    <property type="entry name" value="RNA_pol_Rpb1_clamp_domain"/>
</dbReference>
<organism evidence="9 10">
    <name type="scientific">Tetrahymena thermophila (strain SB210)</name>
    <dbReference type="NCBI Taxonomy" id="312017"/>
    <lineage>
        <taxon>Eukaryota</taxon>
        <taxon>Sar</taxon>
        <taxon>Alveolata</taxon>
        <taxon>Ciliophora</taxon>
        <taxon>Intramacronucleata</taxon>
        <taxon>Oligohymenophorea</taxon>
        <taxon>Hymenostomatida</taxon>
        <taxon>Tetrahymenina</taxon>
        <taxon>Tetrahymenidae</taxon>
        <taxon>Tetrahymena</taxon>
    </lineage>
</organism>
<dbReference type="PANTHER" id="PTHR19376:SF37">
    <property type="entry name" value="DNA-DIRECTED RNA POLYMERASE II SUBUNIT RPB1"/>
    <property type="match status" value="1"/>
</dbReference>
<dbReference type="GeneID" id="7839138"/>
<dbReference type="GO" id="GO:0006351">
    <property type="term" value="P:DNA-templated transcription"/>
    <property type="evidence" value="ECO:0007669"/>
    <property type="project" value="InterPro"/>
</dbReference>
<dbReference type="STRING" id="312017.I7MHL5"/>
<dbReference type="InterPro" id="IPR045867">
    <property type="entry name" value="DNA-dir_RpoC_beta_prime"/>
</dbReference>
<dbReference type="KEGG" id="tet:TTHERM_00538940"/>
<evidence type="ECO:0000256" key="5">
    <source>
        <dbReference type="ARBA" id="ARBA00023163"/>
    </source>
</evidence>
<keyword evidence="2 6" id="KW-0240">DNA-directed RNA polymerase</keyword>
<comment type="function">
    <text evidence="6">DNA-dependent RNA polymerase catalyzes the transcription of DNA into RNA using the four ribonucleoside triphosphates as substrates.</text>
</comment>
<evidence type="ECO:0000259" key="8">
    <source>
        <dbReference type="SMART" id="SM00663"/>
    </source>
</evidence>
<dbReference type="Pfam" id="PF04983">
    <property type="entry name" value="RNA_pol_Rpb1_3"/>
    <property type="match status" value="1"/>
</dbReference>
<feature type="compositionally biased region" description="Polar residues" evidence="7">
    <location>
        <begin position="1702"/>
        <end position="1712"/>
    </location>
</feature>
<evidence type="ECO:0000256" key="3">
    <source>
        <dbReference type="ARBA" id="ARBA00022679"/>
    </source>
</evidence>
<dbReference type="Gene3D" id="4.10.860.120">
    <property type="entry name" value="RNA polymerase II, clamp domain"/>
    <property type="match status" value="1"/>
</dbReference>
<dbReference type="Pfam" id="PF04997">
    <property type="entry name" value="RNA_pol_Rpb1_1"/>
    <property type="match status" value="1"/>
</dbReference>
<feature type="compositionally biased region" description="Pro residues" evidence="7">
    <location>
        <begin position="1627"/>
        <end position="1637"/>
    </location>
</feature>
<feature type="region of interest" description="Disordered" evidence="7">
    <location>
        <begin position="1602"/>
        <end position="1749"/>
    </location>
</feature>
<accession>I7MHL5</accession>
<name>I7MHL5_TETTS</name>
<evidence type="ECO:0000256" key="6">
    <source>
        <dbReference type="RuleBase" id="RU004279"/>
    </source>
</evidence>
<dbReference type="Gene3D" id="6.10.250.2940">
    <property type="match status" value="1"/>
</dbReference>
<dbReference type="InterPro" id="IPR006592">
    <property type="entry name" value="RNA_pol_N"/>
</dbReference>
<dbReference type="InterPro" id="IPR007083">
    <property type="entry name" value="RNA_pol_Rpb1_4"/>
</dbReference>
<dbReference type="RefSeq" id="XP_001007918.2">
    <property type="nucleotide sequence ID" value="XM_001007918.3"/>
</dbReference>
<dbReference type="Pfam" id="PF04992">
    <property type="entry name" value="RNA_pol_Rpb1_6"/>
    <property type="match status" value="1"/>
</dbReference>
<sequence length="1749" mass="201018">MKQSGQKYAYSQMETAKVNGVHFSILSEKEIESWCVCEIKNFENGNKEDEGFINDKRLGTTSKDACKTCNQKNECPGHFGYINLRRPIYHINFINTVKQILLCVCHKCGAVREPPIKRNESGKPASKTEFAKLEKYLEVMNISQPKRRLNELYKILGKQSKCQNDKCNSYLFVKVSVVKFLNLKVAEKQSDKDAIEYDLSAEQALEILKKIRYADSKKLLAYKGQRKHDDDFLQPTNLILTKLLVPPPQVRPSIEMSSNMTCQDELTKCYEEVLKLNAQIKDNSDNRKLVEQIQSVVARMMDNDKPRLEALKIKSKVVKSFSQRLKGKEGRFRQNLMGKRVDFSARSVISPDANLWLDELGVPRSIADSLTVPEIVNQQNINRIRELWKQGKIKSIMKPNREKQIYEAYDAIICSGDRQADDNFDMHVNDGVIIERALQNGDYVLFNRQPSLHKMSMMGHRVRILPYSTFRLNLSVTTPYNADFDGDEMNMHVPQSYETRVELGYICHVPRQIVTPKANKPVMGLVQDSLLGVAMFTLRDKFLTREQVMNLVMWIDNWEGDLPMPAILKPEPLWTGKQIMSLVIPEQMTMTRFKGDKEDDKWFHKQDESIYIYKGELIQGYMNKAIVGDGPGGLVHLIWLDIGHEETKNFMTRCQRVVNNWLIMFGHTISCADIVPSEKCSEEIEKIRKKAFEKYDKIELDFQDAAYIDQNNMHKAGKKIFDSFEVQVNSILNELRQESEKKAEETIKFKYNQFNKMVWSGSKGKATNLAQVMGLVGQQNIEGARIRNGFSRRTLPHFCKDDNGIIARGFVVNNFYIGLKPYEFFFHTMGGREGLSDTAVKTSRTGYIQRKLVKALEDVIVRYDGTVRDSQGMIIQTCYGEDSLAGEFIETQKIGEVDYKEEDFQKEYRFVKANKSDDWLFQYTKLDQMENQISKEISRDVLIAIKEEFMRMINERNEGEDPKFILEQEYEELIEARNLFRKNFYFYAQEGKLDINLPVNIGRMIESAKIEMSQKNKTYTRDQCKTNPIQVYKSLLELFKNLDDYAVKRGMEYESLALFKAHIRLHLGSKKIVLRHKLSMEVFDKLTKEIFDKFKKAISHPGETIGAISAQSVGEPTTQMTLNTFHFAGVSDRNVTLGVPRLQEILDASKNVKTPEMTVFFENGLRKKIFRKDMMSNYDAESFKREYDEIVSQERQEILRLKQEIEYQTISYYINQTRIVYKSKDDEDFQQQDNIFDDDNISDDLEDPIVLIIYFDTQKTTIDTFELLNAKIRKIADDSKKWGNLIVEKKQFEKGQIHVKFDSTQLGQGQQNPDSQMNAYSSLLLFESEFKDAYIGGIQKIQKVYPTQKKEFRPWVENECICEAPKPGAAFFTERKPQEHIFNTSGSNLKEVLKVDKVDATRTYSNDIQEIITILGIEAGRRSIVNQIRVVIEPYGIYINYRHLAILAEWMTVRGRLTPINRNGINRIPGLSCLRKSSFEETVDILNTAAIFFEKDDLKGVTENIIFGQNCDIGTGCFDLLVDLNKVGEFKTKRQVEQTLEMEDYSENESSRYENTPSHFQTPGPGLVSAYPNSIRTVQHAGSFTPTTPYLNSPGYNMSTPISYSNTYNQTRSSQYSPQTGNNSPFVPSPNYSPPSHTPAGSTSPANASPYASSPQYKSSSLSGAHSPSYTSPSQVRYNSPSYQNPHASSSSPLDRSKSAYMGSQQSPQYMSSPHYEQRTTPMTRNIKSETSYNPTEERESEESDSDQD</sequence>
<dbReference type="Pfam" id="PF04998">
    <property type="entry name" value="RNA_pol_Rpb1_5"/>
    <property type="match status" value="1"/>
</dbReference>
<dbReference type="Gene3D" id="3.30.1490.180">
    <property type="entry name" value="RNA polymerase ii"/>
    <property type="match status" value="1"/>
</dbReference>
<gene>
    <name evidence="9" type="ORF">TTHERM_00538940</name>
</gene>
<keyword evidence="10" id="KW-1185">Reference proteome</keyword>
<comment type="similarity">
    <text evidence="1 6">Belongs to the RNA polymerase beta' chain family.</text>
</comment>
<dbReference type="EMBL" id="GG662849">
    <property type="protein sequence ID" value="EAR87673.2"/>
    <property type="molecule type" value="Genomic_DNA"/>
</dbReference>
<dbReference type="GO" id="GO:0005665">
    <property type="term" value="C:RNA polymerase II, core complex"/>
    <property type="evidence" value="ECO:0007669"/>
    <property type="project" value="TreeGrafter"/>
</dbReference>
<dbReference type="InParanoid" id="I7MHL5"/>
<dbReference type="Gene3D" id="1.10.132.30">
    <property type="match status" value="1"/>
</dbReference>
<feature type="compositionally biased region" description="Acidic residues" evidence="7">
    <location>
        <begin position="1739"/>
        <end position="1749"/>
    </location>
</feature>
<keyword evidence="5 6" id="KW-0804">Transcription</keyword>
<dbReference type="Gene3D" id="1.10.150.390">
    <property type="match status" value="1"/>
</dbReference>
<dbReference type="Pfam" id="PF05000">
    <property type="entry name" value="RNA_pol_Rpb1_4"/>
    <property type="match status" value="1"/>
</dbReference>
<comment type="catalytic activity">
    <reaction evidence="6">
        <text>RNA(n) + a ribonucleoside 5'-triphosphate = RNA(n+1) + diphosphate</text>
        <dbReference type="Rhea" id="RHEA:21248"/>
        <dbReference type="Rhea" id="RHEA-COMP:14527"/>
        <dbReference type="Rhea" id="RHEA-COMP:17342"/>
        <dbReference type="ChEBI" id="CHEBI:33019"/>
        <dbReference type="ChEBI" id="CHEBI:61557"/>
        <dbReference type="ChEBI" id="CHEBI:140395"/>
        <dbReference type="EC" id="2.7.7.6"/>
    </reaction>
</comment>
<evidence type="ECO:0000256" key="7">
    <source>
        <dbReference type="SAM" id="MobiDB-lite"/>
    </source>
</evidence>
<proteinExistence type="inferred from homology"/>
<dbReference type="Gene3D" id="6.20.50.80">
    <property type="match status" value="1"/>
</dbReference>